<dbReference type="Proteomes" id="UP001374584">
    <property type="component" value="Unassembled WGS sequence"/>
</dbReference>
<evidence type="ECO:0000313" key="2">
    <source>
        <dbReference type="EMBL" id="KAK7352244.1"/>
    </source>
</evidence>
<feature type="compositionally biased region" description="Basic and acidic residues" evidence="1">
    <location>
        <begin position="27"/>
        <end position="47"/>
    </location>
</feature>
<protein>
    <submittedName>
        <fullName evidence="2">Uncharacterized protein</fullName>
    </submittedName>
</protein>
<keyword evidence="3" id="KW-1185">Reference proteome</keyword>
<feature type="region of interest" description="Disordered" evidence="1">
    <location>
        <begin position="93"/>
        <end position="115"/>
    </location>
</feature>
<gene>
    <name evidence="2" type="ORF">VNO80_17663</name>
</gene>
<feature type="compositionally biased region" description="Acidic residues" evidence="1">
    <location>
        <begin position="218"/>
        <end position="231"/>
    </location>
</feature>
<evidence type="ECO:0000256" key="1">
    <source>
        <dbReference type="SAM" id="MobiDB-lite"/>
    </source>
</evidence>
<dbReference type="EMBL" id="JAYMYR010000007">
    <property type="protein sequence ID" value="KAK7352244.1"/>
    <property type="molecule type" value="Genomic_DNA"/>
</dbReference>
<name>A0AAN9MCS2_PHACN</name>
<dbReference type="PANTHER" id="PTHR33828:SF2">
    <property type="entry name" value="NUCLEOLIN"/>
    <property type="match status" value="1"/>
</dbReference>
<reference evidence="2 3" key="1">
    <citation type="submission" date="2024-01" db="EMBL/GenBank/DDBJ databases">
        <title>The genomes of 5 underutilized Papilionoideae crops provide insights into root nodulation and disease resistanc.</title>
        <authorList>
            <person name="Jiang F."/>
        </authorList>
    </citation>
    <scope>NUCLEOTIDE SEQUENCE [LARGE SCALE GENOMIC DNA]</scope>
    <source>
        <strain evidence="2">JINMINGXINNONG_FW02</strain>
        <tissue evidence="2">Leaves</tissue>
    </source>
</reference>
<evidence type="ECO:0000313" key="3">
    <source>
        <dbReference type="Proteomes" id="UP001374584"/>
    </source>
</evidence>
<feature type="region of interest" description="Disordered" evidence="1">
    <location>
        <begin position="181"/>
        <end position="231"/>
    </location>
</feature>
<sequence>MALEDSKPVKKEEESNKSSVNKKVAKVKKEEVESVKKEPKAVTVKKEPKAVTVKKELKVKKEINDDIPVVRRTSNSKEVIKKKKIKEKVKEVEKKKREKKVYDLPGQKRDPPEEKDPLRIFYESLYTQIPHSEMSQIWLMESGLLPKEVARKVFEKKQKKCPQKLSSPVKVVSAVKSSTKSVTVKKKNLTSPLSSLKKSTTNSTSKQSIKRKSMALSSEDENDPDSDSDDEVIIRVVKRRKMA</sequence>
<feature type="region of interest" description="Disordered" evidence="1">
    <location>
        <begin position="1"/>
        <end position="47"/>
    </location>
</feature>
<organism evidence="2 3">
    <name type="scientific">Phaseolus coccineus</name>
    <name type="common">Scarlet runner bean</name>
    <name type="synonym">Phaseolus multiflorus</name>
    <dbReference type="NCBI Taxonomy" id="3886"/>
    <lineage>
        <taxon>Eukaryota</taxon>
        <taxon>Viridiplantae</taxon>
        <taxon>Streptophyta</taxon>
        <taxon>Embryophyta</taxon>
        <taxon>Tracheophyta</taxon>
        <taxon>Spermatophyta</taxon>
        <taxon>Magnoliopsida</taxon>
        <taxon>eudicotyledons</taxon>
        <taxon>Gunneridae</taxon>
        <taxon>Pentapetalae</taxon>
        <taxon>rosids</taxon>
        <taxon>fabids</taxon>
        <taxon>Fabales</taxon>
        <taxon>Fabaceae</taxon>
        <taxon>Papilionoideae</taxon>
        <taxon>50 kb inversion clade</taxon>
        <taxon>NPAAA clade</taxon>
        <taxon>indigoferoid/millettioid clade</taxon>
        <taxon>Phaseoleae</taxon>
        <taxon>Phaseolus</taxon>
    </lineage>
</organism>
<dbReference type="AlphaFoldDB" id="A0AAN9MCS2"/>
<accession>A0AAN9MCS2</accession>
<feature type="compositionally biased region" description="Basic and acidic residues" evidence="1">
    <location>
        <begin position="1"/>
        <end position="16"/>
    </location>
</feature>
<feature type="compositionally biased region" description="Low complexity" evidence="1">
    <location>
        <begin position="189"/>
        <end position="206"/>
    </location>
</feature>
<proteinExistence type="predicted"/>
<comment type="caution">
    <text evidence="2">The sequence shown here is derived from an EMBL/GenBank/DDBJ whole genome shotgun (WGS) entry which is preliminary data.</text>
</comment>
<dbReference type="PANTHER" id="PTHR33828">
    <property type="entry name" value="OS05G0596200 PROTEIN"/>
    <property type="match status" value="1"/>
</dbReference>